<dbReference type="EMBL" id="FMCW01000025">
    <property type="protein sequence ID" value="SCF07589.1"/>
    <property type="molecule type" value="Genomic_DNA"/>
</dbReference>
<dbReference type="InterPro" id="IPR017927">
    <property type="entry name" value="FAD-bd_FR_type"/>
</dbReference>
<dbReference type="InterPro" id="IPR039374">
    <property type="entry name" value="SIP_fam"/>
</dbReference>
<sequence length="274" mass="30121">MARTNMKQARLKPEAVEPLTIQVVRRERLSAHFVRITFSGGDIERFRYMGFDQWFRLFLPVADDSLERLPAKLDALSYLRFLTIPKASRPVLRNYTVRAYRPKGPEIDVDFVIHGSTDDGTAGPAATWADRCRVGDRVAILDEGIMFNPPGGTDRVLLVADETGLAATAGILASLAPHVQGQAVVEIPSDADRQELDAPAGVEVIWLAREDPQALPGRAALAAAQALPAPPPDAYAWTVGEQTLPTALRRHWIAAGIPKEHIMFCGYWKAPKSH</sequence>
<dbReference type="SUPFAM" id="SSF63380">
    <property type="entry name" value="Riboflavin synthase domain-like"/>
    <property type="match status" value="1"/>
</dbReference>
<dbReference type="Pfam" id="PF04954">
    <property type="entry name" value="SIP"/>
    <property type="match status" value="1"/>
</dbReference>
<dbReference type="Gene3D" id="2.40.30.10">
    <property type="entry name" value="Translation factors"/>
    <property type="match status" value="1"/>
</dbReference>
<evidence type="ECO:0000313" key="3">
    <source>
        <dbReference type="Proteomes" id="UP000199375"/>
    </source>
</evidence>
<organism evidence="2 3">
    <name type="scientific">Micromonospora haikouensis</name>
    <dbReference type="NCBI Taxonomy" id="686309"/>
    <lineage>
        <taxon>Bacteria</taxon>
        <taxon>Bacillati</taxon>
        <taxon>Actinomycetota</taxon>
        <taxon>Actinomycetes</taxon>
        <taxon>Micromonosporales</taxon>
        <taxon>Micromonosporaceae</taxon>
        <taxon>Micromonospora</taxon>
    </lineage>
</organism>
<dbReference type="Pfam" id="PF08021">
    <property type="entry name" value="FAD_binding_9"/>
    <property type="match status" value="1"/>
</dbReference>
<feature type="domain" description="FAD-binding FR-type" evidence="1">
    <location>
        <begin position="16"/>
        <end position="157"/>
    </location>
</feature>
<dbReference type="PANTHER" id="PTHR30157">
    <property type="entry name" value="FERRIC REDUCTASE, NADPH-DEPENDENT"/>
    <property type="match status" value="1"/>
</dbReference>
<dbReference type="CDD" id="cd06193">
    <property type="entry name" value="siderophore_interacting"/>
    <property type="match status" value="1"/>
</dbReference>
<accession>A0A1C4XGA4</accession>
<evidence type="ECO:0000313" key="2">
    <source>
        <dbReference type="EMBL" id="SCF07589.1"/>
    </source>
</evidence>
<reference evidence="2 3" key="1">
    <citation type="submission" date="2016-06" db="EMBL/GenBank/DDBJ databases">
        <authorList>
            <person name="Kjaerup R.B."/>
            <person name="Dalgaard T.S."/>
            <person name="Juul-Madsen H.R."/>
        </authorList>
    </citation>
    <scope>NUCLEOTIDE SEQUENCE [LARGE SCALE GENOMIC DNA]</scope>
    <source>
        <strain evidence="2 3">DSM 45626</strain>
    </source>
</reference>
<dbReference type="AlphaFoldDB" id="A0A1C4XGA4"/>
<gene>
    <name evidence="2" type="ORF">GA0070558_12532</name>
</gene>
<protein>
    <submittedName>
        <fullName evidence="2">NADPH-dependent ferric siderophore reductase, contains FAD-binding and SIP domains</fullName>
    </submittedName>
</protein>
<dbReference type="PROSITE" id="PS51384">
    <property type="entry name" value="FAD_FR"/>
    <property type="match status" value="1"/>
</dbReference>
<evidence type="ECO:0000259" key="1">
    <source>
        <dbReference type="PROSITE" id="PS51384"/>
    </source>
</evidence>
<dbReference type="InterPro" id="IPR017938">
    <property type="entry name" value="Riboflavin_synthase-like_b-brl"/>
</dbReference>
<dbReference type="Gene3D" id="3.40.50.80">
    <property type="entry name" value="Nucleotide-binding domain of ferredoxin-NADP reductase (FNR) module"/>
    <property type="match status" value="1"/>
</dbReference>
<name>A0A1C4XGA4_9ACTN</name>
<dbReference type="InterPro" id="IPR039261">
    <property type="entry name" value="FNR_nucleotide-bd"/>
</dbReference>
<proteinExistence type="predicted"/>
<dbReference type="RefSeq" id="WP_176734345.1">
    <property type="nucleotide sequence ID" value="NZ_FMCW01000025.1"/>
</dbReference>
<dbReference type="InterPro" id="IPR013113">
    <property type="entry name" value="SIP_FAD-bd"/>
</dbReference>
<dbReference type="GO" id="GO:0016491">
    <property type="term" value="F:oxidoreductase activity"/>
    <property type="evidence" value="ECO:0007669"/>
    <property type="project" value="InterPro"/>
</dbReference>
<dbReference type="PANTHER" id="PTHR30157:SF0">
    <property type="entry name" value="NADPH-DEPENDENT FERRIC-CHELATE REDUCTASE"/>
    <property type="match status" value="1"/>
</dbReference>
<dbReference type="Proteomes" id="UP000199375">
    <property type="component" value="Unassembled WGS sequence"/>
</dbReference>
<dbReference type="InterPro" id="IPR007037">
    <property type="entry name" value="SIP_rossman_dom"/>
</dbReference>